<dbReference type="InterPro" id="IPR002893">
    <property type="entry name" value="Znf_MYND"/>
</dbReference>
<evidence type="ECO:0000259" key="5">
    <source>
        <dbReference type="PROSITE" id="PS50280"/>
    </source>
</evidence>
<dbReference type="PROSITE" id="PS50865">
    <property type="entry name" value="ZF_MYND_2"/>
    <property type="match status" value="1"/>
</dbReference>
<dbReference type="PANTHER" id="PTHR12197">
    <property type="entry name" value="HISTONE-LYSINE N-METHYLTRANSFERASE SMYD"/>
    <property type="match status" value="1"/>
</dbReference>
<accession>A0A9W8A0H5</accession>
<evidence type="ECO:0000256" key="1">
    <source>
        <dbReference type="ARBA" id="ARBA00022723"/>
    </source>
</evidence>
<dbReference type="InterPro" id="IPR001214">
    <property type="entry name" value="SET_dom"/>
</dbReference>
<feature type="domain" description="SET" evidence="5">
    <location>
        <begin position="16"/>
        <end position="295"/>
    </location>
</feature>
<evidence type="ECO:0000256" key="2">
    <source>
        <dbReference type="ARBA" id="ARBA00022771"/>
    </source>
</evidence>
<keyword evidence="2 4" id="KW-0863">Zinc-finger</keyword>
<organism evidence="7 8">
    <name type="scientific">Mycoemilia scoparia</name>
    <dbReference type="NCBI Taxonomy" id="417184"/>
    <lineage>
        <taxon>Eukaryota</taxon>
        <taxon>Fungi</taxon>
        <taxon>Fungi incertae sedis</taxon>
        <taxon>Zoopagomycota</taxon>
        <taxon>Kickxellomycotina</taxon>
        <taxon>Kickxellomycetes</taxon>
        <taxon>Kickxellales</taxon>
        <taxon>Kickxellaceae</taxon>
        <taxon>Mycoemilia</taxon>
    </lineage>
</organism>
<dbReference type="Gene3D" id="1.10.220.160">
    <property type="match status" value="1"/>
</dbReference>
<feature type="domain" description="MYND-type" evidence="6">
    <location>
        <begin position="62"/>
        <end position="102"/>
    </location>
</feature>
<name>A0A9W8A0H5_9FUNG</name>
<dbReference type="PROSITE" id="PS01360">
    <property type="entry name" value="ZF_MYND_1"/>
    <property type="match status" value="1"/>
</dbReference>
<dbReference type="Gene3D" id="1.25.40.10">
    <property type="entry name" value="Tetratricopeptide repeat domain"/>
    <property type="match status" value="1"/>
</dbReference>
<dbReference type="InterPro" id="IPR046341">
    <property type="entry name" value="SET_dom_sf"/>
</dbReference>
<dbReference type="GO" id="GO:0008270">
    <property type="term" value="F:zinc ion binding"/>
    <property type="evidence" value="ECO:0007669"/>
    <property type="project" value="UniProtKB-KW"/>
</dbReference>
<evidence type="ECO:0000259" key="6">
    <source>
        <dbReference type="PROSITE" id="PS50865"/>
    </source>
</evidence>
<keyword evidence="1" id="KW-0479">Metal-binding</keyword>
<evidence type="ECO:0000256" key="4">
    <source>
        <dbReference type="PROSITE-ProRule" id="PRU00134"/>
    </source>
</evidence>
<dbReference type="Proteomes" id="UP001150538">
    <property type="component" value="Unassembled WGS sequence"/>
</dbReference>
<comment type="caution">
    <text evidence="7">The sequence shown here is derived from an EMBL/GenBank/DDBJ whole genome shotgun (WGS) entry which is preliminary data.</text>
</comment>
<dbReference type="EMBL" id="JANBPU010000099">
    <property type="protein sequence ID" value="KAJ1916558.1"/>
    <property type="molecule type" value="Genomic_DNA"/>
</dbReference>
<dbReference type="InterPro" id="IPR011990">
    <property type="entry name" value="TPR-like_helical_dom_sf"/>
</dbReference>
<reference evidence="7" key="1">
    <citation type="submission" date="2022-07" db="EMBL/GenBank/DDBJ databases">
        <title>Phylogenomic reconstructions and comparative analyses of Kickxellomycotina fungi.</title>
        <authorList>
            <person name="Reynolds N.K."/>
            <person name="Stajich J.E."/>
            <person name="Barry K."/>
            <person name="Grigoriev I.V."/>
            <person name="Crous P."/>
            <person name="Smith M.E."/>
        </authorList>
    </citation>
    <scope>NUCLEOTIDE SEQUENCE</scope>
    <source>
        <strain evidence="7">NBRC 100468</strain>
    </source>
</reference>
<dbReference type="SUPFAM" id="SSF144232">
    <property type="entry name" value="HIT/MYND zinc finger-like"/>
    <property type="match status" value="1"/>
</dbReference>
<evidence type="ECO:0000313" key="7">
    <source>
        <dbReference type="EMBL" id="KAJ1916558.1"/>
    </source>
</evidence>
<gene>
    <name evidence="7" type="ORF">H4219_003725</name>
</gene>
<evidence type="ECO:0000313" key="8">
    <source>
        <dbReference type="Proteomes" id="UP001150538"/>
    </source>
</evidence>
<evidence type="ECO:0008006" key="9">
    <source>
        <dbReference type="Google" id="ProtNLM"/>
    </source>
</evidence>
<dbReference type="PROSITE" id="PS50280">
    <property type="entry name" value="SET"/>
    <property type="match status" value="1"/>
</dbReference>
<proteinExistence type="predicted"/>
<dbReference type="InterPro" id="IPR050869">
    <property type="entry name" value="H3K4_H4K5_MeTrfase"/>
</dbReference>
<keyword evidence="3" id="KW-0862">Zinc</keyword>
<dbReference type="GO" id="GO:0005634">
    <property type="term" value="C:nucleus"/>
    <property type="evidence" value="ECO:0007669"/>
    <property type="project" value="TreeGrafter"/>
</dbReference>
<dbReference type="SUPFAM" id="SSF82199">
    <property type="entry name" value="SET domain"/>
    <property type="match status" value="1"/>
</dbReference>
<keyword evidence="8" id="KW-1185">Reference proteome</keyword>
<dbReference type="PANTHER" id="PTHR12197:SF251">
    <property type="entry name" value="EG:BACR7C10.4 PROTEIN"/>
    <property type="match status" value="1"/>
</dbReference>
<sequence>MTTTSFIELDQFLSDHRLELVPSKDRRQYVVSKQPIRAGAIVYALPSLYGFPQIDHGAPTRCFCCYKVLSASDFRCSQCRCVSYCSPSCQQVHWKLWHRAECKHLKSVGVFPKIATGKTKSPSLLSIQRSDEMRQFDPEKAMLIGVLQQLRYISQNTASNKPKALPQWLTLQAKALEHLVDHRSDLPSDLIQRFELLAADVLKNSEAGQIFSRSNAAPLTSSDLVKYLCKFHCNNFISHDASMFSIGEVAHPVSSLLFNHSCIPNCIHIYTKDGFQLIRALHDIPARHELTIAYVDPITPRTERRRRLKDVYAFDCTCPRCVGPTHGGVAGSDGNDDDLKDYWNSLVHFDRLFDKKFSQKDAAGQQPQSYQGVDFSWPKLPRSLVQLTSHPEYITKLSKRVKAAETLHPVPTFNIFKKIQDQATSLESKGISSLSDDQITQLLELSKKTLYVYGLVYPQNYPIIAFQYIKIAAHSISAGEVNSAREYYSLALKMLKNALGYTVPTSDIQINNERPNLVGIEDIDTDIETIKMHLESSQNMGVSL</sequence>
<dbReference type="AlphaFoldDB" id="A0A9W8A0H5"/>
<dbReference type="OrthoDB" id="5945798at2759"/>
<evidence type="ECO:0000256" key="3">
    <source>
        <dbReference type="ARBA" id="ARBA00022833"/>
    </source>
</evidence>
<dbReference type="Gene3D" id="6.10.140.2220">
    <property type="match status" value="1"/>
</dbReference>
<dbReference type="Gene3D" id="2.170.270.10">
    <property type="entry name" value="SET domain"/>
    <property type="match status" value="1"/>
</dbReference>
<dbReference type="Pfam" id="PF00856">
    <property type="entry name" value="SET"/>
    <property type="match status" value="1"/>
</dbReference>
<protein>
    <recommendedName>
        <fullName evidence="9">SET domain-containing protein</fullName>
    </recommendedName>
</protein>